<comment type="catalytic activity">
    <reaction evidence="7">
        <text>L-threonyl-[protein] + ATP = O-phospho-L-threonyl-[protein] + ADP + H(+)</text>
        <dbReference type="Rhea" id="RHEA:46608"/>
        <dbReference type="Rhea" id="RHEA-COMP:11060"/>
        <dbReference type="Rhea" id="RHEA-COMP:11605"/>
        <dbReference type="ChEBI" id="CHEBI:15378"/>
        <dbReference type="ChEBI" id="CHEBI:30013"/>
        <dbReference type="ChEBI" id="CHEBI:30616"/>
        <dbReference type="ChEBI" id="CHEBI:61977"/>
        <dbReference type="ChEBI" id="CHEBI:456216"/>
        <dbReference type="EC" id="2.7.11.1"/>
    </reaction>
</comment>
<dbReference type="HOGENOM" id="CLU_000288_63_5_1"/>
<dbReference type="GO" id="GO:0035556">
    <property type="term" value="P:intracellular signal transduction"/>
    <property type="evidence" value="ECO:0000318"/>
    <property type="project" value="GO_Central"/>
</dbReference>
<evidence type="ECO:0000256" key="9">
    <source>
        <dbReference type="PROSITE-ProRule" id="PRU10141"/>
    </source>
</evidence>
<dbReference type="PROSITE" id="PS50011">
    <property type="entry name" value="PROTEIN_KINASE_DOM"/>
    <property type="match status" value="1"/>
</dbReference>
<dbReference type="PROSITE" id="PS00108">
    <property type="entry name" value="PROTEIN_KINASE_ST"/>
    <property type="match status" value="1"/>
</dbReference>
<feature type="domain" description="AGC-kinase C-terminal" evidence="13">
    <location>
        <begin position="283"/>
        <end position="361"/>
    </location>
</feature>
<dbReference type="Gene3D" id="1.10.510.10">
    <property type="entry name" value="Transferase(Phosphotransferase) domain 1"/>
    <property type="match status" value="1"/>
</dbReference>
<keyword evidence="4 9" id="KW-0547">Nucleotide-binding</keyword>
<dbReference type="InterPro" id="IPR050236">
    <property type="entry name" value="Ser_Thr_kinase_AGC"/>
</dbReference>
<dbReference type="OrthoDB" id="354826at2759"/>
<evidence type="ECO:0000256" key="4">
    <source>
        <dbReference type="ARBA" id="ARBA00022741"/>
    </source>
</evidence>
<proteinExistence type="inferred from homology"/>
<dbReference type="Pfam" id="PF00069">
    <property type="entry name" value="Pkinase"/>
    <property type="match status" value="1"/>
</dbReference>
<accession>A0E4D3</accession>
<feature type="binding site" evidence="9">
    <location>
        <position position="53"/>
    </location>
    <ligand>
        <name>ATP</name>
        <dbReference type="ChEBI" id="CHEBI:30616"/>
    </ligand>
</feature>
<dbReference type="InterPro" id="IPR000719">
    <property type="entry name" value="Prot_kinase_dom"/>
</dbReference>
<feature type="region of interest" description="Disordered" evidence="11">
    <location>
        <begin position="361"/>
        <end position="393"/>
    </location>
</feature>
<dbReference type="InParanoid" id="A0E4D3"/>
<dbReference type="Proteomes" id="UP000000600">
    <property type="component" value="Unassembled WGS sequence"/>
</dbReference>
<protein>
    <recommendedName>
        <fullName evidence="1">non-specific serine/threonine protein kinase</fullName>
        <ecNumber evidence="1">2.7.11.1</ecNumber>
    </recommendedName>
</protein>
<dbReference type="GO" id="GO:0004674">
    <property type="term" value="F:protein serine/threonine kinase activity"/>
    <property type="evidence" value="ECO:0000318"/>
    <property type="project" value="GO_Central"/>
</dbReference>
<gene>
    <name evidence="14" type="ORF">GSPATT00023324001</name>
</gene>
<evidence type="ECO:0000259" key="12">
    <source>
        <dbReference type="PROSITE" id="PS50011"/>
    </source>
</evidence>
<sequence>MGNCNINEKKEDLMENNVVSVQNFQFIDAIGRGGFGKVWKVRQKKNKQFYALKVMSKPKIITKKSVQSVMNEKALLCGLKHNFLINMQYSFQDREYLYLVMDLLSGGDLRYHIGRHRRFNEEQTKFFSACIMVALEYLHQQGILHRDLKPENLVFDSNGYLRLTDLGIARIWKPENSQDTSGTPGYMAPEVMCRHNHGVAVDYFALGVIVYECMLGRRPYLGRSRQEIREQMLAKQAAIKRQEIPPGWSLEAADFTNRLLQRKPQNRLGNNGPDEVKDHPWFKDFSWEKLMSKEMVASFIPNGNEDNYLPSDSRRDSDDTINEDQQMMLRRNSIQSKRSDSLLDLFNGYDFDNNASVPSSQIAISSTSSSRVTKQPTTTTTPKSAKLAQKLKN</sequence>
<reference evidence="14 15" key="1">
    <citation type="journal article" date="2006" name="Nature">
        <title>Global trends of whole-genome duplications revealed by the ciliate Paramecium tetraurelia.</title>
        <authorList>
            <consortium name="Genoscope"/>
            <person name="Aury J.-M."/>
            <person name="Jaillon O."/>
            <person name="Duret L."/>
            <person name="Noel B."/>
            <person name="Jubin C."/>
            <person name="Porcel B.M."/>
            <person name="Segurens B."/>
            <person name="Daubin V."/>
            <person name="Anthouard V."/>
            <person name="Aiach N."/>
            <person name="Arnaiz O."/>
            <person name="Billaut A."/>
            <person name="Beisson J."/>
            <person name="Blanc I."/>
            <person name="Bouhouche K."/>
            <person name="Camara F."/>
            <person name="Duharcourt S."/>
            <person name="Guigo R."/>
            <person name="Gogendeau D."/>
            <person name="Katinka M."/>
            <person name="Keller A.-M."/>
            <person name="Kissmehl R."/>
            <person name="Klotz C."/>
            <person name="Koll F."/>
            <person name="Le Moue A."/>
            <person name="Lepere C."/>
            <person name="Malinsky S."/>
            <person name="Nowacki M."/>
            <person name="Nowak J.K."/>
            <person name="Plattner H."/>
            <person name="Poulain J."/>
            <person name="Ruiz F."/>
            <person name="Serrano V."/>
            <person name="Zagulski M."/>
            <person name="Dessen P."/>
            <person name="Betermier M."/>
            <person name="Weissenbach J."/>
            <person name="Scarpelli C."/>
            <person name="Schachter V."/>
            <person name="Sperling L."/>
            <person name="Meyer E."/>
            <person name="Cohen J."/>
            <person name="Wincker P."/>
        </authorList>
    </citation>
    <scope>NUCLEOTIDE SEQUENCE [LARGE SCALE GENOMIC DNA]</scope>
    <source>
        <strain evidence="14 15">Stock d4-2</strain>
    </source>
</reference>
<dbReference type="EMBL" id="CT868658">
    <property type="protein sequence ID" value="CAK90150.1"/>
    <property type="molecule type" value="Genomic_DNA"/>
</dbReference>
<dbReference type="CDD" id="cd05578">
    <property type="entry name" value="STKc_Yank1"/>
    <property type="match status" value="1"/>
</dbReference>
<evidence type="ECO:0000256" key="3">
    <source>
        <dbReference type="ARBA" id="ARBA00022679"/>
    </source>
</evidence>
<dbReference type="SMART" id="SM00220">
    <property type="entry name" value="S_TKc"/>
    <property type="match status" value="1"/>
</dbReference>
<evidence type="ECO:0000256" key="11">
    <source>
        <dbReference type="SAM" id="MobiDB-lite"/>
    </source>
</evidence>
<dbReference type="InterPro" id="IPR011009">
    <property type="entry name" value="Kinase-like_dom_sf"/>
</dbReference>
<dbReference type="SUPFAM" id="SSF56112">
    <property type="entry name" value="Protein kinase-like (PK-like)"/>
    <property type="match status" value="1"/>
</dbReference>
<evidence type="ECO:0000256" key="7">
    <source>
        <dbReference type="ARBA" id="ARBA00047899"/>
    </source>
</evidence>
<evidence type="ECO:0000256" key="1">
    <source>
        <dbReference type="ARBA" id="ARBA00012513"/>
    </source>
</evidence>
<dbReference type="InterPro" id="IPR017441">
    <property type="entry name" value="Protein_kinase_ATP_BS"/>
</dbReference>
<evidence type="ECO:0000256" key="2">
    <source>
        <dbReference type="ARBA" id="ARBA00022527"/>
    </source>
</evidence>
<comment type="catalytic activity">
    <reaction evidence="8">
        <text>L-seryl-[protein] + ATP = O-phospho-L-seryl-[protein] + ADP + H(+)</text>
        <dbReference type="Rhea" id="RHEA:17989"/>
        <dbReference type="Rhea" id="RHEA-COMP:9863"/>
        <dbReference type="Rhea" id="RHEA-COMP:11604"/>
        <dbReference type="ChEBI" id="CHEBI:15378"/>
        <dbReference type="ChEBI" id="CHEBI:29999"/>
        <dbReference type="ChEBI" id="CHEBI:30616"/>
        <dbReference type="ChEBI" id="CHEBI:83421"/>
        <dbReference type="ChEBI" id="CHEBI:456216"/>
        <dbReference type="EC" id="2.7.11.1"/>
    </reaction>
</comment>
<dbReference type="eggNOG" id="KOG0598">
    <property type="taxonomic scope" value="Eukaryota"/>
</dbReference>
<name>A0E4D3_PARTE</name>
<feature type="domain" description="Protein kinase" evidence="12">
    <location>
        <begin position="24"/>
        <end position="282"/>
    </location>
</feature>
<dbReference type="InterPro" id="IPR008271">
    <property type="entry name" value="Ser/Thr_kinase_AS"/>
</dbReference>
<keyword evidence="5" id="KW-0418">Kinase</keyword>
<dbReference type="RefSeq" id="XP_001457547.1">
    <property type="nucleotide sequence ID" value="XM_001457510.1"/>
</dbReference>
<dbReference type="GO" id="GO:0005524">
    <property type="term" value="F:ATP binding"/>
    <property type="evidence" value="ECO:0007669"/>
    <property type="project" value="UniProtKB-UniRule"/>
</dbReference>
<evidence type="ECO:0000313" key="15">
    <source>
        <dbReference type="Proteomes" id="UP000000600"/>
    </source>
</evidence>
<evidence type="ECO:0000259" key="13">
    <source>
        <dbReference type="PROSITE" id="PS51285"/>
    </source>
</evidence>
<dbReference type="Gene3D" id="3.30.200.20">
    <property type="entry name" value="Phosphorylase Kinase, domain 1"/>
    <property type="match status" value="1"/>
</dbReference>
<keyword evidence="6 9" id="KW-0067">ATP-binding</keyword>
<dbReference type="PANTHER" id="PTHR24356">
    <property type="entry name" value="SERINE/THREONINE-PROTEIN KINASE"/>
    <property type="match status" value="1"/>
</dbReference>
<dbReference type="FunFam" id="1.10.510.10:FF:000454">
    <property type="entry name" value="Uncharacterized protein"/>
    <property type="match status" value="1"/>
</dbReference>
<keyword evidence="15" id="KW-1185">Reference proteome</keyword>
<dbReference type="InterPro" id="IPR000961">
    <property type="entry name" value="AGC-kinase_C"/>
</dbReference>
<evidence type="ECO:0000313" key="14">
    <source>
        <dbReference type="EMBL" id="CAK90150.1"/>
    </source>
</evidence>
<evidence type="ECO:0000256" key="10">
    <source>
        <dbReference type="RuleBase" id="RU000304"/>
    </source>
</evidence>
<dbReference type="PROSITE" id="PS51285">
    <property type="entry name" value="AGC_KINASE_CTER"/>
    <property type="match status" value="1"/>
</dbReference>
<organism evidence="14 15">
    <name type="scientific">Paramecium tetraurelia</name>
    <dbReference type="NCBI Taxonomy" id="5888"/>
    <lineage>
        <taxon>Eukaryota</taxon>
        <taxon>Sar</taxon>
        <taxon>Alveolata</taxon>
        <taxon>Ciliophora</taxon>
        <taxon>Intramacronucleata</taxon>
        <taxon>Oligohymenophorea</taxon>
        <taxon>Peniculida</taxon>
        <taxon>Parameciidae</taxon>
        <taxon>Paramecium</taxon>
    </lineage>
</organism>
<dbReference type="PROSITE" id="PS00107">
    <property type="entry name" value="PROTEIN_KINASE_ATP"/>
    <property type="match status" value="1"/>
</dbReference>
<evidence type="ECO:0000256" key="6">
    <source>
        <dbReference type="ARBA" id="ARBA00022840"/>
    </source>
</evidence>
<evidence type="ECO:0000256" key="8">
    <source>
        <dbReference type="ARBA" id="ARBA00048679"/>
    </source>
</evidence>
<keyword evidence="2 10" id="KW-0723">Serine/threonine-protein kinase</keyword>
<evidence type="ECO:0000256" key="5">
    <source>
        <dbReference type="ARBA" id="ARBA00022777"/>
    </source>
</evidence>
<dbReference type="FunFam" id="3.30.200.20:FF:000854">
    <property type="entry name" value="Uncharacterized protein"/>
    <property type="match status" value="1"/>
</dbReference>
<dbReference type="GeneID" id="5043332"/>
<dbReference type="PANTHER" id="PTHR24356:SF374">
    <property type="entry name" value="PROTEIN KINASE DOMAIN-CONTAINING PROTEIN"/>
    <property type="match status" value="1"/>
</dbReference>
<keyword evidence="3" id="KW-0808">Transferase</keyword>
<dbReference type="STRING" id="5888.A0E4D3"/>
<feature type="compositionally biased region" description="Low complexity" evidence="11">
    <location>
        <begin position="361"/>
        <end position="383"/>
    </location>
</feature>
<dbReference type="EC" id="2.7.11.1" evidence="1"/>
<dbReference type="AlphaFoldDB" id="A0E4D3"/>
<dbReference type="KEGG" id="ptm:GSPATT00023324001"/>
<comment type="similarity">
    <text evidence="10">Belongs to the protein kinase superfamily.</text>
</comment>
<dbReference type="OMA" id="DQQMMLR"/>